<dbReference type="RefSeq" id="WP_144906904.1">
    <property type="nucleotide sequence ID" value="NZ_JACHOA010000003.1"/>
</dbReference>
<evidence type="ECO:0000313" key="2">
    <source>
        <dbReference type="Proteomes" id="UP000538566"/>
    </source>
</evidence>
<reference evidence="1 2" key="1">
    <citation type="submission" date="2020-08" db="EMBL/GenBank/DDBJ databases">
        <title>Genomic Encyclopedia of Type Strains, Phase IV (KMG-IV): sequencing the most valuable type-strain genomes for metagenomic binning, comparative biology and taxonomic classification.</title>
        <authorList>
            <person name="Goeker M."/>
        </authorList>
    </citation>
    <scope>NUCLEOTIDE SEQUENCE [LARGE SCALE GENOMIC DNA]</scope>
    <source>
        <strain evidence="1 2">DSM 17507</strain>
    </source>
</reference>
<dbReference type="EMBL" id="JACHOA010000003">
    <property type="protein sequence ID" value="MBB4613662.1"/>
    <property type="molecule type" value="Genomic_DNA"/>
</dbReference>
<name>A0A7W7ACI5_9SPHN</name>
<dbReference type="EC" id="2.7.7.7" evidence="1"/>
<dbReference type="InterPro" id="IPR036895">
    <property type="entry name" value="Uracil-DNA_glycosylase-like_sf"/>
</dbReference>
<dbReference type="OrthoDB" id="5290748at2"/>
<dbReference type="Gene3D" id="3.40.470.10">
    <property type="entry name" value="Uracil-DNA glycosylase-like domain"/>
    <property type="match status" value="1"/>
</dbReference>
<dbReference type="GO" id="GO:0003887">
    <property type="term" value="F:DNA-directed DNA polymerase activity"/>
    <property type="evidence" value="ECO:0007669"/>
    <property type="project" value="UniProtKB-EC"/>
</dbReference>
<keyword evidence="2" id="KW-1185">Reference proteome</keyword>
<gene>
    <name evidence="1" type="ORF">GGR37_001937</name>
</gene>
<organism evidence="1 2">
    <name type="scientific">Novosphingobium taihuense</name>
    <dbReference type="NCBI Taxonomy" id="260085"/>
    <lineage>
        <taxon>Bacteria</taxon>
        <taxon>Pseudomonadati</taxon>
        <taxon>Pseudomonadota</taxon>
        <taxon>Alphaproteobacteria</taxon>
        <taxon>Sphingomonadales</taxon>
        <taxon>Sphingomonadaceae</taxon>
        <taxon>Novosphingobium</taxon>
    </lineage>
</organism>
<keyword evidence="1" id="KW-0808">Transferase</keyword>
<dbReference type="AlphaFoldDB" id="A0A7W7ACI5"/>
<dbReference type="Proteomes" id="UP000538566">
    <property type="component" value="Unassembled WGS sequence"/>
</dbReference>
<keyword evidence="1" id="KW-0548">Nucleotidyltransferase</keyword>
<proteinExistence type="predicted"/>
<accession>A0A7W7ACI5</accession>
<comment type="caution">
    <text evidence="1">The sequence shown here is derived from an EMBL/GenBank/DDBJ whole genome shotgun (WGS) entry which is preliminary data.</text>
</comment>
<sequence length="259" mass="28057">MSDIANAKNHEWRDAVTAALDWWRDAGVDHAFVDDPQDWLAETRQPAATSTPPPMKPLRELAAERTDSHAVPRVAAREGWPSSLEEFAPWWMAEPALAPTGLPRLLPVGSKGADLLVLVPMPSADDGNALLSGKSGRLLDAMLAAFGLDRSRTYLASALPAHVPMPDWSMYREAGIGDVLLHHLTLAAPKRMLILGASGISALLGHDPPNLAQSLRAINQEGSPLPALSAWDLEAMLQRPALKAGLWSRWLDWTGTETI</sequence>
<protein>
    <submittedName>
        <fullName evidence="1">DNA polymerase</fullName>
        <ecNumber evidence="1">2.7.7.7</ecNumber>
    </submittedName>
</protein>
<dbReference type="SUPFAM" id="SSF52141">
    <property type="entry name" value="Uracil-DNA glycosylase-like"/>
    <property type="match status" value="1"/>
</dbReference>
<evidence type="ECO:0000313" key="1">
    <source>
        <dbReference type="EMBL" id="MBB4613662.1"/>
    </source>
</evidence>